<dbReference type="EMBL" id="CACTIH010009129">
    <property type="protein sequence ID" value="CAA3025286.1"/>
    <property type="molecule type" value="Genomic_DNA"/>
</dbReference>
<protein>
    <submittedName>
        <fullName evidence="2">Uncharacterized protein</fullName>
    </submittedName>
</protein>
<gene>
    <name evidence="2" type="ORF">OLEA9_A081107</name>
</gene>
<dbReference type="Proteomes" id="UP000594638">
    <property type="component" value="Unassembled WGS sequence"/>
</dbReference>
<evidence type="ECO:0000313" key="2">
    <source>
        <dbReference type="EMBL" id="CAA3025286.1"/>
    </source>
</evidence>
<reference evidence="2 3" key="1">
    <citation type="submission" date="2019-12" db="EMBL/GenBank/DDBJ databases">
        <authorList>
            <person name="Alioto T."/>
            <person name="Alioto T."/>
            <person name="Gomez Garrido J."/>
        </authorList>
    </citation>
    <scope>NUCLEOTIDE SEQUENCE [LARGE SCALE GENOMIC DNA]</scope>
</reference>
<comment type="caution">
    <text evidence="2">The sequence shown here is derived from an EMBL/GenBank/DDBJ whole genome shotgun (WGS) entry which is preliminary data.</text>
</comment>
<feature type="compositionally biased region" description="Low complexity" evidence="1">
    <location>
        <begin position="56"/>
        <end position="70"/>
    </location>
</feature>
<keyword evidence="3" id="KW-1185">Reference proteome</keyword>
<evidence type="ECO:0000256" key="1">
    <source>
        <dbReference type="SAM" id="MobiDB-lite"/>
    </source>
</evidence>
<accession>A0A8S0V5U1</accession>
<dbReference type="AlphaFoldDB" id="A0A8S0V5U1"/>
<sequence length="101" mass="11433">MEILTIRANVEKGRETTMAWFLNGLNRNIVNVVELQAMKVERQLKRKGIARQPLGSSASNSSWKSKWNNNKGDEAVSKETELPRGKEESDIKTVPKVESHL</sequence>
<organism evidence="2 3">
    <name type="scientific">Olea europaea subsp. europaea</name>
    <dbReference type="NCBI Taxonomy" id="158383"/>
    <lineage>
        <taxon>Eukaryota</taxon>
        <taxon>Viridiplantae</taxon>
        <taxon>Streptophyta</taxon>
        <taxon>Embryophyta</taxon>
        <taxon>Tracheophyta</taxon>
        <taxon>Spermatophyta</taxon>
        <taxon>Magnoliopsida</taxon>
        <taxon>eudicotyledons</taxon>
        <taxon>Gunneridae</taxon>
        <taxon>Pentapetalae</taxon>
        <taxon>asterids</taxon>
        <taxon>lamiids</taxon>
        <taxon>Lamiales</taxon>
        <taxon>Oleaceae</taxon>
        <taxon>Oleeae</taxon>
        <taxon>Olea</taxon>
    </lineage>
</organism>
<dbReference type="Gramene" id="OE9A081107T1">
    <property type="protein sequence ID" value="OE9A081107C1"/>
    <property type="gene ID" value="OE9A081107"/>
</dbReference>
<dbReference type="OrthoDB" id="1719899at2759"/>
<feature type="compositionally biased region" description="Basic and acidic residues" evidence="1">
    <location>
        <begin position="71"/>
        <end position="101"/>
    </location>
</feature>
<proteinExistence type="predicted"/>
<feature type="region of interest" description="Disordered" evidence="1">
    <location>
        <begin position="46"/>
        <end position="101"/>
    </location>
</feature>
<dbReference type="PANTHER" id="PTHR35046">
    <property type="entry name" value="ZINC KNUCKLE (CCHC-TYPE) FAMILY PROTEIN"/>
    <property type="match status" value="1"/>
</dbReference>
<name>A0A8S0V5U1_OLEEU</name>
<dbReference type="PANTHER" id="PTHR35046:SF9">
    <property type="entry name" value="RNA-DIRECTED DNA POLYMERASE"/>
    <property type="match status" value="1"/>
</dbReference>
<evidence type="ECO:0000313" key="3">
    <source>
        <dbReference type="Proteomes" id="UP000594638"/>
    </source>
</evidence>